<evidence type="ECO:0000256" key="1">
    <source>
        <dbReference type="SAM" id="SignalP"/>
    </source>
</evidence>
<keyword evidence="1" id="KW-0732">Signal</keyword>
<dbReference type="STRING" id="1817764.A2637_07340"/>
<dbReference type="Pfam" id="PF06804">
    <property type="entry name" value="Lipoprotein_18"/>
    <property type="match status" value="1"/>
</dbReference>
<dbReference type="Proteomes" id="UP000179360">
    <property type="component" value="Unassembled WGS sequence"/>
</dbReference>
<protein>
    <recommendedName>
        <fullName evidence="4">Outer membrane protein assembly factor BamC</fullName>
    </recommendedName>
</protein>
<dbReference type="AlphaFoldDB" id="A0A1F6TPC3"/>
<dbReference type="Gene3D" id="3.30.310.170">
    <property type="entry name" value="Outer membrane protein assembly factor BamC"/>
    <property type="match status" value="1"/>
</dbReference>
<proteinExistence type="predicted"/>
<evidence type="ECO:0000313" key="3">
    <source>
        <dbReference type="Proteomes" id="UP000179360"/>
    </source>
</evidence>
<evidence type="ECO:0008006" key="4">
    <source>
        <dbReference type="Google" id="ProtNLM"/>
    </source>
</evidence>
<dbReference type="InterPro" id="IPR042268">
    <property type="entry name" value="BamC_C"/>
</dbReference>
<evidence type="ECO:0000313" key="2">
    <source>
        <dbReference type="EMBL" id="OGI46899.1"/>
    </source>
</evidence>
<feature type="chain" id="PRO_5009225652" description="Outer membrane protein assembly factor BamC" evidence="1">
    <location>
        <begin position="23"/>
        <end position="377"/>
    </location>
</feature>
<dbReference type="InterPro" id="IPR010653">
    <property type="entry name" value="NlpB/DapX"/>
</dbReference>
<comment type="caution">
    <text evidence="2">The sequence shown here is derived from an EMBL/GenBank/DDBJ whole genome shotgun (WGS) entry which is preliminary data.</text>
</comment>
<dbReference type="EMBL" id="MFSY01000035">
    <property type="protein sequence ID" value="OGI46899.1"/>
    <property type="molecule type" value="Genomic_DNA"/>
</dbReference>
<organism evidence="2 3">
    <name type="scientific">Candidatus Muproteobacteria bacterium RIFCSPHIGHO2_01_FULL_65_16</name>
    <dbReference type="NCBI Taxonomy" id="1817764"/>
    <lineage>
        <taxon>Bacteria</taxon>
        <taxon>Pseudomonadati</taxon>
        <taxon>Pseudomonadota</taxon>
        <taxon>Candidatus Muproteobacteria</taxon>
    </lineage>
</organism>
<dbReference type="PROSITE" id="PS51257">
    <property type="entry name" value="PROKAR_LIPOPROTEIN"/>
    <property type="match status" value="1"/>
</dbReference>
<sequence length="377" mass="41215">MNKTLTLAARLLLGLLAAAVTAGCQTVNEKRMIDYKTTRTLPPLDIPPDLSIPPQADVPATAAPAETATFSKFTAAKNAAAGAPAAAGVLPEFPDVRLARDGQVRWLVVKAAPEGLWPRVREFVLSNGLLIDKENPQTGVIETDWAENRAKVGTTGQTMLAKWLGTAYSTDVRDKFRIRLERGAAPGTTEIYLSHRGMEETVTAGVTPADAGKIVWRSRPSDPELEAEMLRLLLVHLGRSEEQARAAVAPAAPQQPAERARLGRSGQSAFLSLEDSLDRAWRRIGLSLDRIGFTIEDRDRSRGIYYVRYIDPDRPEQKQGFFSRMIGGEEKKPGEQFQIHLKPADAGTAVEVLDKDGAPEASKTGERILSLLYEQLK</sequence>
<gene>
    <name evidence="2" type="ORF">A2637_07340</name>
</gene>
<reference evidence="2 3" key="1">
    <citation type="journal article" date="2016" name="Nat. Commun.">
        <title>Thousands of microbial genomes shed light on interconnected biogeochemical processes in an aquifer system.</title>
        <authorList>
            <person name="Anantharaman K."/>
            <person name="Brown C.T."/>
            <person name="Hug L.A."/>
            <person name="Sharon I."/>
            <person name="Castelle C.J."/>
            <person name="Probst A.J."/>
            <person name="Thomas B.C."/>
            <person name="Singh A."/>
            <person name="Wilkins M.J."/>
            <person name="Karaoz U."/>
            <person name="Brodie E.L."/>
            <person name="Williams K.H."/>
            <person name="Hubbard S.S."/>
            <person name="Banfield J.F."/>
        </authorList>
    </citation>
    <scope>NUCLEOTIDE SEQUENCE [LARGE SCALE GENOMIC DNA]</scope>
</reference>
<accession>A0A1F6TPC3</accession>
<name>A0A1F6TPC3_9PROT</name>
<feature type="signal peptide" evidence="1">
    <location>
        <begin position="1"/>
        <end position="22"/>
    </location>
</feature>